<dbReference type="GO" id="GO:0004540">
    <property type="term" value="F:RNA nuclease activity"/>
    <property type="evidence" value="ECO:0007669"/>
    <property type="project" value="InterPro"/>
</dbReference>
<organism evidence="3 4">
    <name type="scientific">Dermacoccus abyssi</name>
    <dbReference type="NCBI Taxonomy" id="322596"/>
    <lineage>
        <taxon>Bacteria</taxon>
        <taxon>Bacillati</taxon>
        <taxon>Actinomycetota</taxon>
        <taxon>Actinomycetes</taxon>
        <taxon>Micrococcales</taxon>
        <taxon>Dermacoccaceae</taxon>
        <taxon>Dermacoccus</taxon>
    </lineage>
</organism>
<dbReference type="Pfam" id="PF01936">
    <property type="entry name" value="NYN"/>
    <property type="match status" value="1"/>
</dbReference>
<protein>
    <submittedName>
        <fullName evidence="3">NYN domain-containing protein</fullName>
    </submittedName>
</protein>
<dbReference type="CDD" id="cd18722">
    <property type="entry name" value="PIN_NicB-like"/>
    <property type="match status" value="1"/>
</dbReference>
<dbReference type="EMBL" id="QWLM01000003">
    <property type="protein sequence ID" value="RHW47173.1"/>
    <property type="molecule type" value="Genomic_DNA"/>
</dbReference>
<feature type="compositionally biased region" description="Polar residues" evidence="1">
    <location>
        <begin position="210"/>
        <end position="224"/>
    </location>
</feature>
<dbReference type="Gene3D" id="3.40.50.1010">
    <property type="entry name" value="5'-nuclease"/>
    <property type="match status" value="1"/>
</dbReference>
<evidence type="ECO:0000256" key="1">
    <source>
        <dbReference type="SAM" id="MobiDB-lite"/>
    </source>
</evidence>
<feature type="region of interest" description="Disordered" evidence="1">
    <location>
        <begin position="208"/>
        <end position="230"/>
    </location>
</feature>
<proteinExistence type="predicted"/>
<dbReference type="InterPro" id="IPR021139">
    <property type="entry name" value="NYN"/>
</dbReference>
<evidence type="ECO:0000259" key="2">
    <source>
        <dbReference type="Pfam" id="PF01936"/>
    </source>
</evidence>
<sequence>MPTARVYIDALNLYYGALKGTEYRWLDLEALSDRLLPHFSVDRIVYCTAMVKPKPHNLDAGQHQAEYIRVLNQLPRVEVIKGTFKVRETYMARVSEQSCQCCNGPTTGYCLCCGYPTVKVSKTEEKGSDVNVAVQLVKDGLQGNFDTALVISNDSDIQPAVDVVRAAGRRVITANPRGTKHSALVGDEKRNIRNAALAASQLANPFAMPSGQSVHAPTGWTSATPKPAAN</sequence>
<dbReference type="AlphaFoldDB" id="A0A417Z952"/>
<comment type="caution">
    <text evidence="3">The sequence shown here is derived from an EMBL/GenBank/DDBJ whole genome shotgun (WGS) entry which is preliminary data.</text>
</comment>
<dbReference type="Proteomes" id="UP000285376">
    <property type="component" value="Unassembled WGS sequence"/>
</dbReference>
<name>A0A417Z952_9MICO</name>
<evidence type="ECO:0000313" key="3">
    <source>
        <dbReference type="EMBL" id="RHW47173.1"/>
    </source>
</evidence>
<feature type="domain" description="NYN" evidence="2">
    <location>
        <begin position="103"/>
        <end position="175"/>
    </location>
</feature>
<evidence type="ECO:0000313" key="4">
    <source>
        <dbReference type="Proteomes" id="UP000285376"/>
    </source>
</evidence>
<gene>
    <name evidence="3" type="ORF">D1832_04115</name>
</gene>
<accession>A0A417Z952</accession>
<dbReference type="RefSeq" id="WP_118912727.1">
    <property type="nucleotide sequence ID" value="NZ_CBCRVH010000007.1"/>
</dbReference>
<reference evidence="3 4" key="1">
    <citation type="submission" date="2018-08" db="EMBL/GenBank/DDBJ databases">
        <title>Whole genome sequence analysis of Dermacoccus abyssi bacteria isolated from Deep Mariana trench Micromonospora spp reveals genes involved in the environmental adaptation and production of secondary metabolites.</title>
        <authorList>
            <person name="Abdel-Mageed W.M."/>
            <person name="Lehri B."/>
            <person name="Nouioui I."/>
            <person name="Goodfellow I."/>
            <person name="Jaspars M."/>
            <person name="Karlyshev A."/>
        </authorList>
    </citation>
    <scope>NUCLEOTIDE SEQUENCE [LARGE SCALE GENOMIC DNA]</scope>
    <source>
        <strain evidence="3 4">MT1.1</strain>
    </source>
</reference>